<name>V9END6_PHYNI</name>
<sequence>MSTIAEREDPVKEPQGHGNTAFDASSSSLLAATKSSDDGDNTSGCNGIGKRGVTSEGYVGATDSAVVVGNTNGDGSTYIL</sequence>
<dbReference type="EMBL" id="ANIZ01002421">
    <property type="protein sequence ID" value="ETI40744.1"/>
    <property type="molecule type" value="Genomic_DNA"/>
</dbReference>
<gene>
    <name evidence="2" type="ORF">F443_13917</name>
</gene>
<accession>V9END6</accession>
<dbReference type="AlphaFoldDB" id="V9END6"/>
<dbReference type="Proteomes" id="UP000018721">
    <property type="component" value="Unassembled WGS sequence"/>
</dbReference>
<feature type="compositionally biased region" description="Low complexity" evidence="1">
    <location>
        <begin position="23"/>
        <end position="34"/>
    </location>
</feature>
<evidence type="ECO:0000313" key="3">
    <source>
        <dbReference type="Proteomes" id="UP000018721"/>
    </source>
</evidence>
<proteinExistence type="predicted"/>
<comment type="caution">
    <text evidence="2">The sequence shown here is derived from an EMBL/GenBank/DDBJ whole genome shotgun (WGS) entry which is preliminary data.</text>
</comment>
<evidence type="ECO:0000256" key="1">
    <source>
        <dbReference type="SAM" id="MobiDB-lite"/>
    </source>
</evidence>
<feature type="compositionally biased region" description="Basic and acidic residues" evidence="1">
    <location>
        <begin position="1"/>
        <end position="15"/>
    </location>
</feature>
<evidence type="ECO:0000313" key="2">
    <source>
        <dbReference type="EMBL" id="ETI40744.1"/>
    </source>
</evidence>
<organism evidence="2 3">
    <name type="scientific">Phytophthora nicotianae P1569</name>
    <dbReference type="NCBI Taxonomy" id="1317065"/>
    <lineage>
        <taxon>Eukaryota</taxon>
        <taxon>Sar</taxon>
        <taxon>Stramenopiles</taxon>
        <taxon>Oomycota</taxon>
        <taxon>Peronosporomycetes</taxon>
        <taxon>Peronosporales</taxon>
        <taxon>Peronosporaceae</taxon>
        <taxon>Phytophthora</taxon>
    </lineage>
</organism>
<dbReference type="HOGENOM" id="CLU_2595038_0_0_1"/>
<protein>
    <submittedName>
        <fullName evidence="2">Uncharacterized protein</fullName>
    </submittedName>
</protein>
<keyword evidence="3" id="KW-1185">Reference proteome</keyword>
<feature type="region of interest" description="Disordered" evidence="1">
    <location>
        <begin position="1"/>
        <end position="56"/>
    </location>
</feature>
<reference evidence="2 3" key="1">
    <citation type="submission" date="2013-11" db="EMBL/GenBank/DDBJ databases">
        <title>The Genome Sequence of Phytophthora parasitica P1569.</title>
        <authorList>
            <consortium name="The Broad Institute Genomics Platform"/>
            <person name="Russ C."/>
            <person name="Tyler B."/>
            <person name="Panabieres F."/>
            <person name="Shan W."/>
            <person name="Tripathy S."/>
            <person name="Grunwald N."/>
            <person name="Machado M."/>
            <person name="Johnson C.S."/>
            <person name="Arredondo F."/>
            <person name="Hong C."/>
            <person name="Coffey M."/>
            <person name="Young S.K."/>
            <person name="Zeng Q."/>
            <person name="Gargeya S."/>
            <person name="Fitzgerald M."/>
            <person name="Abouelleil A."/>
            <person name="Alvarado L."/>
            <person name="Chapman S.B."/>
            <person name="Gainer-Dewar J."/>
            <person name="Goldberg J."/>
            <person name="Griggs A."/>
            <person name="Gujja S."/>
            <person name="Hansen M."/>
            <person name="Howarth C."/>
            <person name="Imamovic A."/>
            <person name="Ireland A."/>
            <person name="Larimer J."/>
            <person name="McCowan C."/>
            <person name="Murphy C."/>
            <person name="Pearson M."/>
            <person name="Poon T.W."/>
            <person name="Priest M."/>
            <person name="Roberts A."/>
            <person name="Saif S."/>
            <person name="Shea T."/>
            <person name="Sykes S."/>
            <person name="Wortman J."/>
            <person name="Nusbaum C."/>
            <person name="Birren B."/>
        </authorList>
    </citation>
    <scope>NUCLEOTIDE SEQUENCE [LARGE SCALE GENOMIC DNA]</scope>
    <source>
        <strain evidence="2 3">P1569</strain>
    </source>
</reference>